<dbReference type="VEuPathDB" id="VectorBase:PPAI004558"/>
<proteinExistence type="predicted"/>
<feature type="domain" description="DUF7802" evidence="3">
    <location>
        <begin position="17"/>
        <end position="367"/>
    </location>
</feature>
<feature type="region of interest" description="Disordered" evidence="1">
    <location>
        <begin position="449"/>
        <end position="481"/>
    </location>
</feature>
<dbReference type="Proteomes" id="UP000092462">
    <property type="component" value="Unassembled WGS sequence"/>
</dbReference>
<keyword evidence="2" id="KW-0472">Membrane</keyword>
<feature type="transmembrane region" description="Helical" evidence="2">
    <location>
        <begin position="290"/>
        <end position="310"/>
    </location>
</feature>
<feature type="transmembrane region" description="Helical" evidence="2">
    <location>
        <begin position="139"/>
        <end position="162"/>
    </location>
</feature>
<keyword evidence="2" id="KW-0812">Transmembrane</keyword>
<evidence type="ECO:0000313" key="5">
    <source>
        <dbReference type="Proteomes" id="UP000092462"/>
    </source>
</evidence>
<dbReference type="VEuPathDB" id="VectorBase:PPAPM1_011062"/>
<dbReference type="InterPro" id="IPR056704">
    <property type="entry name" value="DUF7802"/>
</dbReference>
<reference evidence="4" key="1">
    <citation type="submission" date="2022-08" db="UniProtKB">
        <authorList>
            <consortium name="EnsemblMetazoa"/>
        </authorList>
    </citation>
    <scope>IDENTIFICATION</scope>
    <source>
        <strain evidence="4">Israel</strain>
    </source>
</reference>
<feature type="transmembrane region" description="Helical" evidence="2">
    <location>
        <begin position="107"/>
        <end position="127"/>
    </location>
</feature>
<feature type="transmembrane region" description="Helical" evidence="2">
    <location>
        <begin position="490"/>
        <end position="511"/>
    </location>
</feature>
<dbReference type="Pfam" id="PF25085">
    <property type="entry name" value="DUF7802"/>
    <property type="match status" value="1"/>
</dbReference>
<evidence type="ECO:0000259" key="3">
    <source>
        <dbReference type="Pfam" id="PF25085"/>
    </source>
</evidence>
<dbReference type="AlphaFoldDB" id="A0A1B0DA53"/>
<feature type="transmembrane region" description="Helical" evidence="2">
    <location>
        <begin position="249"/>
        <end position="270"/>
    </location>
</feature>
<feature type="transmembrane region" description="Helical" evidence="2">
    <location>
        <begin position="40"/>
        <end position="60"/>
    </location>
</feature>
<keyword evidence="5" id="KW-1185">Reference proteome</keyword>
<dbReference type="EnsemblMetazoa" id="PPAI004558-RA">
    <property type="protein sequence ID" value="PPAI004558-PA"/>
    <property type="gene ID" value="PPAI004558"/>
</dbReference>
<sequence length="515" mass="59868">MAGKEIQGFGVELKKLEYTSFFNWLVSFQDPVNQYRAHPSYFYCQAVFLLGAVLITLHCIRRGGRWPYLFLAAIGQGFTVELISYWVPHIDNFWQGETFMMFFGHRLPLYIIFLYPVFYYHSSWAVSKLKLRCGLVEHLAVGILTVLIDIPYDIIGAKYVHWTWHDTDPNIEHRHYWVPWNSYYFHATFAASWSLIFHSSRKWFTGKNLQKWEAGPVKAEVLSVILASLFGMPGGCLVFVILYHPFHDVFNVHSEVTSVTLLVTFMIIIWKFDRNSLRTGVVEKMRLLDWALIVHLVLHYLTFLLTAVVFDPEKLISIGLHEPVGDCNKFVPVHGLFKTLQKREFLCVTDYDEKYYDFHCLPGKKLPGDFWLSIEYPCGHRCTSTCHSGHCPDPESCKKKVKTTCKCKTKKIEVTCEKLRSGTFVVACDEQCSAKMAQKAKELEEKMAKQREEEAERNRQELEEFERKFGKKKPKERKRREIVDEKGTNWKLIAGSAVMAIVIAVAVYIFLFNTQ</sequence>
<feature type="compositionally biased region" description="Basic residues" evidence="1">
    <location>
        <begin position="469"/>
        <end position="478"/>
    </location>
</feature>
<keyword evidence="2" id="KW-1133">Transmembrane helix</keyword>
<dbReference type="EMBL" id="AJVK01028830">
    <property type="status" value="NOT_ANNOTATED_CDS"/>
    <property type="molecule type" value="Genomic_DNA"/>
</dbReference>
<evidence type="ECO:0000313" key="4">
    <source>
        <dbReference type="EnsemblMetazoa" id="PPAI004558-PA"/>
    </source>
</evidence>
<evidence type="ECO:0000256" key="2">
    <source>
        <dbReference type="SAM" id="Phobius"/>
    </source>
</evidence>
<name>A0A1B0DA53_PHLPP</name>
<feature type="transmembrane region" description="Helical" evidence="2">
    <location>
        <begin position="182"/>
        <end position="200"/>
    </location>
</feature>
<protein>
    <recommendedName>
        <fullName evidence="3">DUF7802 domain-containing protein</fullName>
    </recommendedName>
</protein>
<organism evidence="4 5">
    <name type="scientific">Phlebotomus papatasi</name>
    <name type="common">Sandfly</name>
    <dbReference type="NCBI Taxonomy" id="29031"/>
    <lineage>
        <taxon>Eukaryota</taxon>
        <taxon>Metazoa</taxon>
        <taxon>Ecdysozoa</taxon>
        <taxon>Arthropoda</taxon>
        <taxon>Hexapoda</taxon>
        <taxon>Insecta</taxon>
        <taxon>Pterygota</taxon>
        <taxon>Neoptera</taxon>
        <taxon>Endopterygota</taxon>
        <taxon>Diptera</taxon>
        <taxon>Nematocera</taxon>
        <taxon>Psychodoidea</taxon>
        <taxon>Psychodidae</taxon>
        <taxon>Phlebotomus</taxon>
        <taxon>Phlebotomus</taxon>
    </lineage>
</organism>
<feature type="transmembrane region" description="Helical" evidence="2">
    <location>
        <begin position="221"/>
        <end position="243"/>
    </location>
</feature>
<dbReference type="PANTHER" id="PTHR35982:SF1">
    <property type="entry name" value="SPIROCYCLASE, AVEC FAMILY"/>
    <property type="match status" value="1"/>
</dbReference>
<feature type="compositionally biased region" description="Basic and acidic residues" evidence="1">
    <location>
        <begin position="449"/>
        <end position="468"/>
    </location>
</feature>
<evidence type="ECO:0000256" key="1">
    <source>
        <dbReference type="SAM" id="MobiDB-lite"/>
    </source>
</evidence>
<accession>A0A1B0DA53</accession>
<feature type="transmembrane region" description="Helical" evidence="2">
    <location>
        <begin position="67"/>
        <end position="87"/>
    </location>
</feature>
<dbReference type="PANTHER" id="PTHR35982">
    <property type="entry name" value="AGAP005361-PA"/>
    <property type="match status" value="1"/>
</dbReference>